<name>A0ABT3MQ83_9GAMM</name>
<dbReference type="InterPro" id="IPR002816">
    <property type="entry name" value="TraB/PrgY/GumN_fam"/>
</dbReference>
<keyword evidence="2" id="KW-1185">Reference proteome</keyword>
<dbReference type="Pfam" id="PF01963">
    <property type="entry name" value="TraB_PrgY_gumN"/>
    <property type="match status" value="1"/>
</dbReference>
<sequence>MKATLIRLAGLLVLLCSGLVYPESNISSKLWKITDNHQQIRGYLFGSAHLGVPEEKLFKSFPKLKEAIHSVSRVALENPFVFDIPEVNENAPEPARIDCTQGAGLYLSESEFTAFQARVAEIYGQDSEITQNAFCFNPGFFLNEGLQGQSELLFSGSAVDMVIANYSLDQGKSVTALEGYEALRYEETFSPGYQRLRLLNWIKARKPMLAQVDDEELKFIITGMAIRYFSSLDSSENFLFDNGIETNLILDWVERYQEQTEDKFSLKYRNLCWMSKVKELLNSRSSVLFVVGFYHLAGETGLVNLIRKQGFNVEPVTDD</sequence>
<dbReference type="RefSeq" id="WP_262566568.1">
    <property type="nucleotide sequence ID" value="NZ_JAPFCC010000001.1"/>
</dbReference>
<gene>
    <name evidence="1" type="ORF">NX722_02450</name>
</gene>
<proteinExistence type="predicted"/>
<protein>
    <submittedName>
        <fullName evidence="1">TraB/GumN family protein</fullName>
    </submittedName>
</protein>
<dbReference type="Proteomes" id="UP001209854">
    <property type="component" value="Unassembled WGS sequence"/>
</dbReference>
<accession>A0ABT3MQ83</accession>
<comment type="caution">
    <text evidence="1">The sequence shown here is derived from an EMBL/GenBank/DDBJ whole genome shotgun (WGS) entry which is preliminary data.</text>
</comment>
<reference evidence="1 2" key="1">
    <citation type="submission" date="2022-10" db="EMBL/GenBank/DDBJ databases">
        <title>High-quality genome sequences of two octocoral-associated bacteria, Endozoicomonas euniceicola EF212 and Endozoicomonas gorgoniicola PS125.</title>
        <authorList>
            <person name="Chiou Y.-J."/>
            <person name="Chen Y.-H."/>
        </authorList>
    </citation>
    <scope>NUCLEOTIDE SEQUENCE [LARGE SCALE GENOMIC DNA]</scope>
    <source>
        <strain evidence="1 2">PS125</strain>
    </source>
</reference>
<dbReference type="CDD" id="cd14789">
    <property type="entry name" value="Tiki"/>
    <property type="match status" value="1"/>
</dbReference>
<evidence type="ECO:0000313" key="2">
    <source>
        <dbReference type="Proteomes" id="UP001209854"/>
    </source>
</evidence>
<evidence type="ECO:0000313" key="1">
    <source>
        <dbReference type="EMBL" id="MCW7551521.1"/>
    </source>
</evidence>
<organism evidence="1 2">
    <name type="scientific">Endozoicomonas gorgoniicola</name>
    <dbReference type="NCBI Taxonomy" id="1234144"/>
    <lineage>
        <taxon>Bacteria</taxon>
        <taxon>Pseudomonadati</taxon>
        <taxon>Pseudomonadota</taxon>
        <taxon>Gammaproteobacteria</taxon>
        <taxon>Oceanospirillales</taxon>
        <taxon>Endozoicomonadaceae</taxon>
        <taxon>Endozoicomonas</taxon>
    </lineage>
</organism>
<dbReference type="EMBL" id="JAPFCC010000001">
    <property type="protein sequence ID" value="MCW7551521.1"/>
    <property type="molecule type" value="Genomic_DNA"/>
</dbReference>